<accession>A0A1F5UWI3</accession>
<organism evidence="2 3">
    <name type="scientific">Fraserbacteria sp. (strain RBG_16_55_9)</name>
    <dbReference type="NCBI Taxonomy" id="1817864"/>
    <lineage>
        <taxon>Bacteria</taxon>
        <taxon>Candidatus Fraseribacteriota</taxon>
    </lineage>
</organism>
<dbReference type="Proteomes" id="UP000179157">
    <property type="component" value="Unassembled WGS sequence"/>
</dbReference>
<evidence type="ECO:0008006" key="4">
    <source>
        <dbReference type="Google" id="ProtNLM"/>
    </source>
</evidence>
<dbReference type="EMBL" id="MFGX01000056">
    <property type="protein sequence ID" value="OGF55468.1"/>
    <property type="molecule type" value="Genomic_DNA"/>
</dbReference>
<proteinExistence type="predicted"/>
<dbReference type="AlphaFoldDB" id="A0A1F5UWI3"/>
<feature type="chain" id="PRO_5009521815" description="DUF5723 domain-containing protein" evidence="1">
    <location>
        <begin position="25"/>
        <end position="335"/>
    </location>
</feature>
<reference evidence="2 3" key="1">
    <citation type="journal article" date="2016" name="Nat. Commun.">
        <title>Thousands of microbial genomes shed light on interconnected biogeochemical processes in an aquifer system.</title>
        <authorList>
            <person name="Anantharaman K."/>
            <person name="Brown C.T."/>
            <person name="Hug L.A."/>
            <person name="Sharon I."/>
            <person name="Castelle C.J."/>
            <person name="Probst A.J."/>
            <person name="Thomas B.C."/>
            <person name="Singh A."/>
            <person name="Wilkins M.J."/>
            <person name="Karaoz U."/>
            <person name="Brodie E.L."/>
            <person name="Williams K.H."/>
            <person name="Hubbard S.S."/>
            <person name="Banfield J.F."/>
        </authorList>
    </citation>
    <scope>NUCLEOTIDE SEQUENCE [LARGE SCALE GENOMIC DNA]</scope>
    <source>
        <strain evidence="3">RBG_16_55_9</strain>
    </source>
</reference>
<sequence length="335" mass="35717">MKTLKACLLVLIGVYSLAASGASAQTLVGLFDLDEGARPAAMGGAFAGLAEDDHVLYYNPAGLAFLRELHFGVLFESRFSRATYGSVAFALPNVGGQILFLNVPDIVQRDDQGVALGDLPYKQVGVLIGSGFSLNEDPINLEIPLATGLQLKIYRVNTLPEGSGTTFSLTPSLLWSEERLMLADLPIQALRVGLIAPDLLSLGITYGSEYHESWGPGFRAGASATLLGGLTLAADFESNGTFHLGGEWMLTGLELEPFGVGELSIRLGLRNLGPLISPTLGFGLQVGDFRVDYAFMLHPELPGNHRISFSALFGPPNILLCTLRPESCPPDDPVE</sequence>
<evidence type="ECO:0000313" key="2">
    <source>
        <dbReference type="EMBL" id="OGF55468.1"/>
    </source>
</evidence>
<comment type="caution">
    <text evidence="2">The sequence shown here is derived from an EMBL/GenBank/DDBJ whole genome shotgun (WGS) entry which is preliminary data.</text>
</comment>
<feature type="signal peptide" evidence="1">
    <location>
        <begin position="1"/>
        <end position="24"/>
    </location>
</feature>
<name>A0A1F5UWI3_FRAXR</name>
<dbReference type="Gene3D" id="2.40.160.60">
    <property type="entry name" value="Outer membrane protein transport protein (OMPP1/FadL/TodX)"/>
    <property type="match status" value="1"/>
</dbReference>
<keyword evidence="1" id="KW-0732">Signal</keyword>
<protein>
    <recommendedName>
        <fullName evidence="4">DUF5723 domain-containing protein</fullName>
    </recommendedName>
</protein>
<evidence type="ECO:0000256" key="1">
    <source>
        <dbReference type="SAM" id="SignalP"/>
    </source>
</evidence>
<evidence type="ECO:0000313" key="3">
    <source>
        <dbReference type="Proteomes" id="UP000179157"/>
    </source>
</evidence>
<gene>
    <name evidence="2" type="ORF">A2Z21_06600</name>
</gene>